<dbReference type="GO" id="GO:0003700">
    <property type="term" value="F:DNA-binding transcription factor activity"/>
    <property type="evidence" value="ECO:0007669"/>
    <property type="project" value="UniProtKB-UniRule"/>
</dbReference>
<dbReference type="PANTHER" id="PTHR34701:SF1">
    <property type="entry name" value="TRANSCRIPTIONAL REGULATOR MRAZ"/>
    <property type="match status" value="1"/>
</dbReference>
<evidence type="ECO:0000256" key="6">
    <source>
        <dbReference type="ARBA" id="ARBA00023163"/>
    </source>
</evidence>
<keyword evidence="5 7" id="KW-0238">DNA-binding</keyword>
<evidence type="ECO:0000256" key="2">
    <source>
        <dbReference type="ARBA" id="ARBA00022490"/>
    </source>
</evidence>
<comment type="similarity">
    <text evidence="7">Belongs to the MraZ family.</text>
</comment>
<evidence type="ECO:0000256" key="1">
    <source>
        <dbReference type="ARBA" id="ARBA00013860"/>
    </source>
</evidence>
<reference evidence="9 10" key="1">
    <citation type="journal article" date="2009" name="Appl. Environ. Microbiol.">
        <title>Community genomic and proteomic analyses of chemoautotrophic iron-oxidizing "Leptospirillum rubarum" (Group II) and "Leptospirillum ferrodiazotrophum" (Group III) bacteria in acid mine drainage biofilms.</title>
        <authorList>
            <person name="Goltsman D.S."/>
            <person name="Denef V.J."/>
            <person name="Singer S.W."/>
            <person name="VerBerkmoes N.C."/>
            <person name="Lefsrud M."/>
            <person name="Mueller R.S."/>
            <person name="Dick G.J."/>
            <person name="Sun C.L."/>
            <person name="Wheeler K.E."/>
            <person name="Zemla A."/>
            <person name="Baker B.J."/>
            <person name="Hauser L."/>
            <person name="Land M."/>
            <person name="Shah M.B."/>
            <person name="Thelen M.P."/>
            <person name="Hettich R.L."/>
            <person name="Banfield J.F."/>
        </authorList>
    </citation>
    <scope>NUCLEOTIDE SEQUENCE [LARGE SCALE GENOMIC DNA]</scope>
</reference>
<dbReference type="CDD" id="cd16321">
    <property type="entry name" value="MraZ_C"/>
    <property type="match status" value="1"/>
</dbReference>
<keyword evidence="6 7" id="KW-0804">Transcription</keyword>
<dbReference type="HAMAP" id="MF_01008">
    <property type="entry name" value="MraZ"/>
    <property type="match status" value="1"/>
</dbReference>
<dbReference type="InterPro" id="IPR007159">
    <property type="entry name" value="SpoVT-AbrB_dom"/>
</dbReference>
<comment type="subunit">
    <text evidence="7">Forms oligomers.</text>
</comment>
<dbReference type="EMBL" id="GG693873">
    <property type="protein sequence ID" value="EES52759.1"/>
    <property type="molecule type" value="Genomic_DNA"/>
</dbReference>
<evidence type="ECO:0000256" key="3">
    <source>
        <dbReference type="ARBA" id="ARBA00022737"/>
    </source>
</evidence>
<dbReference type="InterPro" id="IPR003444">
    <property type="entry name" value="MraZ"/>
</dbReference>
<dbReference type="GO" id="GO:0000976">
    <property type="term" value="F:transcription cis-regulatory region binding"/>
    <property type="evidence" value="ECO:0007669"/>
    <property type="project" value="TreeGrafter"/>
</dbReference>
<dbReference type="AlphaFoldDB" id="C6HX49"/>
<dbReference type="GO" id="GO:2000143">
    <property type="term" value="P:negative regulation of DNA-templated transcription initiation"/>
    <property type="evidence" value="ECO:0007669"/>
    <property type="project" value="TreeGrafter"/>
</dbReference>
<evidence type="ECO:0000313" key="10">
    <source>
        <dbReference type="Proteomes" id="UP000009374"/>
    </source>
</evidence>
<dbReference type="PROSITE" id="PS51740">
    <property type="entry name" value="SPOVT_ABRB"/>
    <property type="match status" value="2"/>
</dbReference>
<dbReference type="InterPro" id="IPR035644">
    <property type="entry name" value="MraZ_C"/>
</dbReference>
<dbReference type="GO" id="GO:0009295">
    <property type="term" value="C:nucleoid"/>
    <property type="evidence" value="ECO:0007669"/>
    <property type="project" value="UniProtKB-SubCell"/>
</dbReference>
<keyword evidence="3" id="KW-0677">Repeat</keyword>
<name>C6HX49_9BACT</name>
<dbReference type="GO" id="GO:0005737">
    <property type="term" value="C:cytoplasm"/>
    <property type="evidence" value="ECO:0007669"/>
    <property type="project" value="UniProtKB-UniRule"/>
</dbReference>
<dbReference type="InterPro" id="IPR020603">
    <property type="entry name" value="MraZ_dom"/>
</dbReference>
<dbReference type="InterPro" id="IPR035642">
    <property type="entry name" value="MraZ_N"/>
</dbReference>
<evidence type="ECO:0000256" key="5">
    <source>
        <dbReference type="ARBA" id="ARBA00023125"/>
    </source>
</evidence>
<feature type="domain" description="SpoVT-AbrB" evidence="8">
    <location>
        <begin position="9"/>
        <end position="56"/>
    </location>
</feature>
<dbReference type="Proteomes" id="UP000009374">
    <property type="component" value="Unassembled WGS sequence"/>
</dbReference>
<evidence type="ECO:0000313" key="9">
    <source>
        <dbReference type="EMBL" id="EES52759.1"/>
    </source>
</evidence>
<evidence type="ECO:0000259" key="8">
    <source>
        <dbReference type="PROSITE" id="PS51740"/>
    </source>
</evidence>
<dbReference type="InterPro" id="IPR038619">
    <property type="entry name" value="MraZ_sf"/>
</dbReference>
<feature type="domain" description="SpoVT-AbrB" evidence="8">
    <location>
        <begin position="85"/>
        <end position="128"/>
    </location>
</feature>
<accession>C6HX49</accession>
<dbReference type="Pfam" id="PF02381">
    <property type="entry name" value="MraZ"/>
    <property type="match status" value="2"/>
</dbReference>
<keyword evidence="10" id="KW-1185">Reference proteome</keyword>
<protein>
    <recommendedName>
        <fullName evidence="1 7">Transcriptional regulator MraZ</fullName>
    </recommendedName>
</protein>
<dbReference type="CDD" id="cd16320">
    <property type="entry name" value="MraZ_N"/>
    <property type="match status" value="1"/>
</dbReference>
<dbReference type="Gene3D" id="3.40.1550.20">
    <property type="entry name" value="Transcriptional regulator MraZ domain"/>
    <property type="match status" value="1"/>
</dbReference>
<comment type="subcellular location">
    <subcellularLocation>
        <location evidence="7">Cytoplasm</location>
        <location evidence="7">Nucleoid</location>
    </subcellularLocation>
</comment>
<gene>
    <name evidence="7" type="primary">mraZ</name>
    <name evidence="9" type="ORF">UBAL3_92050131</name>
</gene>
<dbReference type="NCBIfam" id="TIGR00242">
    <property type="entry name" value="division/cell wall cluster transcriptional repressor MraZ"/>
    <property type="match status" value="1"/>
</dbReference>
<sequence length="149" mass="17151">MWMAFFRGRYLHSLDAKGRVAIPQRFRESLGGGDEALRLVMTVDPEGCLVVYPEAVWQELEGKWHSLPQMNDELKTYLRFMVGWASDGALDRQGRILVPPPLREYAGLEHDVWFVGVLQNFEIWNGDRLEKATGRDRVRSVTQKLSGLF</sequence>
<proteinExistence type="inferred from homology"/>
<keyword evidence="4 7" id="KW-0805">Transcription regulation</keyword>
<dbReference type="PANTHER" id="PTHR34701">
    <property type="entry name" value="TRANSCRIPTIONAL REGULATOR MRAZ"/>
    <property type="match status" value="1"/>
</dbReference>
<dbReference type="SUPFAM" id="SSF89447">
    <property type="entry name" value="AbrB/MazE/MraZ-like"/>
    <property type="match status" value="1"/>
</dbReference>
<evidence type="ECO:0000256" key="7">
    <source>
        <dbReference type="HAMAP-Rule" id="MF_01008"/>
    </source>
</evidence>
<evidence type="ECO:0000256" key="4">
    <source>
        <dbReference type="ARBA" id="ARBA00023015"/>
    </source>
</evidence>
<dbReference type="InterPro" id="IPR037914">
    <property type="entry name" value="SpoVT-AbrB_sf"/>
</dbReference>
<organism evidence="9 10">
    <name type="scientific">Leptospirillum ferrodiazotrophum</name>
    <dbReference type="NCBI Taxonomy" id="412449"/>
    <lineage>
        <taxon>Bacteria</taxon>
        <taxon>Pseudomonadati</taxon>
        <taxon>Nitrospirota</taxon>
        <taxon>Nitrospiria</taxon>
        <taxon>Nitrospirales</taxon>
        <taxon>Nitrospiraceae</taxon>
        <taxon>Leptospirillum</taxon>
    </lineage>
</organism>
<keyword evidence="2 7" id="KW-0963">Cytoplasm</keyword>